<protein>
    <submittedName>
        <fullName evidence="2">Uncharacterized protein</fullName>
    </submittedName>
</protein>
<dbReference type="Proteomes" id="UP000237105">
    <property type="component" value="Unassembled WGS sequence"/>
</dbReference>
<sequence length="63" mass="7376">MTEAYLKATHVMIDSIYSIRVVDPDLTDNERANDEIIGNESEKYEVTNDESEKERLLMTRVKR</sequence>
<dbReference type="EMBL" id="JXTB01000698">
    <property type="protein sequence ID" value="PON33854.1"/>
    <property type="molecule type" value="Genomic_DNA"/>
</dbReference>
<feature type="region of interest" description="Disordered" evidence="1">
    <location>
        <begin position="44"/>
        <end position="63"/>
    </location>
</feature>
<evidence type="ECO:0000313" key="2">
    <source>
        <dbReference type="EMBL" id="PON33854.1"/>
    </source>
</evidence>
<reference evidence="3" key="1">
    <citation type="submission" date="2016-06" db="EMBL/GenBank/DDBJ databases">
        <title>Parallel loss of symbiosis genes in relatives of nitrogen-fixing non-legume Parasponia.</title>
        <authorList>
            <person name="Van Velzen R."/>
            <person name="Holmer R."/>
            <person name="Bu F."/>
            <person name="Rutten L."/>
            <person name="Van Zeijl A."/>
            <person name="Liu W."/>
            <person name="Santuari L."/>
            <person name="Cao Q."/>
            <person name="Sharma T."/>
            <person name="Shen D."/>
            <person name="Roswanjaya Y."/>
            <person name="Wardhani T."/>
            <person name="Kalhor M.S."/>
            <person name="Jansen J."/>
            <person name="Van den Hoogen J."/>
            <person name="Gungor B."/>
            <person name="Hartog M."/>
            <person name="Hontelez J."/>
            <person name="Verver J."/>
            <person name="Yang W.-C."/>
            <person name="Schijlen E."/>
            <person name="Repin R."/>
            <person name="Schilthuizen M."/>
            <person name="Schranz E."/>
            <person name="Heidstra R."/>
            <person name="Miyata K."/>
            <person name="Fedorova E."/>
            <person name="Kohlen W."/>
            <person name="Bisseling T."/>
            <person name="Smit S."/>
            <person name="Geurts R."/>
        </authorList>
    </citation>
    <scope>NUCLEOTIDE SEQUENCE [LARGE SCALE GENOMIC DNA]</scope>
    <source>
        <strain evidence="3">cv. WU1-14</strain>
    </source>
</reference>
<keyword evidence="3" id="KW-1185">Reference proteome</keyword>
<dbReference type="OrthoDB" id="10341624at2759"/>
<proteinExistence type="predicted"/>
<evidence type="ECO:0000313" key="3">
    <source>
        <dbReference type="Proteomes" id="UP000237105"/>
    </source>
</evidence>
<gene>
    <name evidence="2" type="ORF">PanWU01x14_349270</name>
</gene>
<evidence type="ECO:0000256" key="1">
    <source>
        <dbReference type="SAM" id="MobiDB-lite"/>
    </source>
</evidence>
<name>A0A2P5ABH0_PARAD</name>
<feature type="compositionally biased region" description="Basic and acidic residues" evidence="1">
    <location>
        <begin position="44"/>
        <end position="57"/>
    </location>
</feature>
<comment type="caution">
    <text evidence="2">The sequence shown here is derived from an EMBL/GenBank/DDBJ whole genome shotgun (WGS) entry which is preliminary data.</text>
</comment>
<dbReference type="AlphaFoldDB" id="A0A2P5ABH0"/>
<organism evidence="2 3">
    <name type="scientific">Parasponia andersonii</name>
    <name type="common">Sponia andersonii</name>
    <dbReference type="NCBI Taxonomy" id="3476"/>
    <lineage>
        <taxon>Eukaryota</taxon>
        <taxon>Viridiplantae</taxon>
        <taxon>Streptophyta</taxon>
        <taxon>Embryophyta</taxon>
        <taxon>Tracheophyta</taxon>
        <taxon>Spermatophyta</taxon>
        <taxon>Magnoliopsida</taxon>
        <taxon>eudicotyledons</taxon>
        <taxon>Gunneridae</taxon>
        <taxon>Pentapetalae</taxon>
        <taxon>rosids</taxon>
        <taxon>fabids</taxon>
        <taxon>Rosales</taxon>
        <taxon>Cannabaceae</taxon>
        <taxon>Parasponia</taxon>
    </lineage>
</organism>
<accession>A0A2P5ABH0</accession>